<dbReference type="EMBL" id="CP036265">
    <property type="protein sequence ID" value="QDT17087.1"/>
    <property type="molecule type" value="Genomic_DNA"/>
</dbReference>
<evidence type="ECO:0000313" key="2">
    <source>
        <dbReference type="EMBL" id="QDT17087.1"/>
    </source>
</evidence>
<organism evidence="2 3">
    <name type="scientific">Alienimonas californiensis</name>
    <dbReference type="NCBI Taxonomy" id="2527989"/>
    <lineage>
        <taxon>Bacteria</taxon>
        <taxon>Pseudomonadati</taxon>
        <taxon>Planctomycetota</taxon>
        <taxon>Planctomycetia</taxon>
        <taxon>Planctomycetales</taxon>
        <taxon>Planctomycetaceae</taxon>
        <taxon>Alienimonas</taxon>
    </lineage>
</organism>
<dbReference type="SUPFAM" id="SSF51658">
    <property type="entry name" value="Xylose isomerase-like"/>
    <property type="match status" value="1"/>
</dbReference>
<gene>
    <name evidence="2" type="ORF">CA12_31990</name>
</gene>
<dbReference type="InterPro" id="IPR013022">
    <property type="entry name" value="Xyl_isomerase-like_TIM-brl"/>
</dbReference>
<dbReference type="OrthoDB" id="253436at2"/>
<dbReference type="RefSeq" id="WP_145359993.1">
    <property type="nucleotide sequence ID" value="NZ_CP036265.1"/>
</dbReference>
<evidence type="ECO:0000313" key="3">
    <source>
        <dbReference type="Proteomes" id="UP000318741"/>
    </source>
</evidence>
<name>A0A517PCG9_9PLAN</name>
<proteinExistence type="predicted"/>
<dbReference type="KEGG" id="acaf:CA12_31990"/>
<dbReference type="InterPro" id="IPR050312">
    <property type="entry name" value="IolE/XylAMocC-like"/>
</dbReference>
<dbReference type="PANTHER" id="PTHR12110">
    <property type="entry name" value="HYDROXYPYRUVATE ISOMERASE"/>
    <property type="match status" value="1"/>
</dbReference>
<dbReference type="Gene3D" id="3.20.20.150">
    <property type="entry name" value="Divalent-metal-dependent TIM barrel enzymes"/>
    <property type="match status" value="1"/>
</dbReference>
<evidence type="ECO:0000259" key="1">
    <source>
        <dbReference type="Pfam" id="PF01261"/>
    </source>
</evidence>
<accession>A0A517PCG9</accession>
<keyword evidence="3" id="KW-1185">Reference proteome</keyword>
<feature type="domain" description="Xylose isomerase-like TIM barrel" evidence="1">
    <location>
        <begin position="25"/>
        <end position="236"/>
    </location>
</feature>
<dbReference type="PANTHER" id="PTHR12110:SF53">
    <property type="entry name" value="BLR5974 PROTEIN"/>
    <property type="match status" value="1"/>
</dbReference>
<dbReference type="AlphaFoldDB" id="A0A517PCG9"/>
<dbReference type="InterPro" id="IPR036237">
    <property type="entry name" value="Xyl_isomerase-like_sf"/>
</dbReference>
<reference evidence="2 3" key="1">
    <citation type="submission" date="2019-02" db="EMBL/GenBank/DDBJ databases">
        <title>Deep-cultivation of Planctomycetes and their phenomic and genomic characterization uncovers novel biology.</title>
        <authorList>
            <person name="Wiegand S."/>
            <person name="Jogler M."/>
            <person name="Boedeker C."/>
            <person name="Pinto D."/>
            <person name="Vollmers J."/>
            <person name="Rivas-Marin E."/>
            <person name="Kohn T."/>
            <person name="Peeters S.H."/>
            <person name="Heuer A."/>
            <person name="Rast P."/>
            <person name="Oberbeckmann S."/>
            <person name="Bunk B."/>
            <person name="Jeske O."/>
            <person name="Meyerdierks A."/>
            <person name="Storesund J.E."/>
            <person name="Kallscheuer N."/>
            <person name="Luecker S."/>
            <person name="Lage O.M."/>
            <person name="Pohl T."/>
            <person name="Merkel B.J."/>
            <person name="Hornburger P."/>
            <person name="Mueller R.-W."/>
            <person name="Bruemmer F."/>
            <person name="Labrenz M."/>
            <person name="Spormann A.M."/>
            <person name="Op den Camp H."/>
            <person name="Overmann J."/>
            <person name="Amann R."/>
            <person name="Jetten M.S.M."/>
            <person name="Mascher T."/>
            <person name="Medema M.H."/>
            <person name="Devos D.P."/>
            <person name="Kaster A.-K."/>
            <person name="Ovreas L."/>
            <person name="Rohde M."/>
            <person name="Galperin M.Y."/>
            <person name="Jogler C."/>
        </authorList>
    </citation>
    <scope>NUCLEOTIDE SEQUENCE [LARGE SCALE GENOMIC DNA]</scope>
    <source>
        <strain evidence="2 3">CA12</strain>
    </source>
</reference>
<dbReference type="Pfam" id="PF01261">
    <property type="entry name" value="AP_endonuc_2"/>
    <property type="match status" value="1"/>
</dbReference>
<protein>
    <recommendedName>
        <fullName evidence="1">Xylose isomerase-like TIM barrel domain-containing protein</fullName>
    </recommendedName>
</protein>
<dbReference type="Proteomes" id="UP000318741">
    <property type="component" value="Chromosome"/>
</dbReference>
<sequence length="252" mass="27446">MYVAVSTESFLPAAGPSPSLADLCERAAEAGFDKLELHLDEAESPLKPSQIAAAPERFVAMFRETTRLTPVAFCLADDVSPSVTAGLAKAAKHLKIAQLTVPASPLGTPFNDEVDRLKAHHAAASPEAVRVSVRVRSGELTEDPDTAVQLCKAVKGLGITFDPSYFVSGPYADVDREAVYRHVFHVHLRDTSKDRLQVKTGLGEIDYAKLIARLEREGYRGALSVDLLPETVTAEERALELRKLRMLLETLL</sequence>